<keyword evidence="2" id="KW-0479">Metal-binding</keyword>
<dbReference type="Pfam" id="PF00753">
    <property type="entry name" value="Lactamase_B"/>
    <property type="match status" value="1"/>
</dbReference>
<name>A0ABM9LAF8_9MYCO</name>
<dbReference type="SUPFAM" id="SSF56281">
    <property type="entry name" value="Metallo-hydrolase/oxidoreductase"/>
    <property type="match status" value="1"/>
</dbReference>
<dbReference type="Gene3D" id="3.60.15.10">
    <property type="entry name" value="Ribonuclease Z/Hydroxyacylglutathione hydrolase-like"/>
    <property type="match status" value="1"/>
</dbReference>
<dbReference type="InterPro" id="IPR051453">
    <property type="entry name" value="MBL_Glyoxalase_II"/>
</dbReference>
<evidence type="ECO:0000256" key="4">
    <source>
        <dbReference type="ARBA" id="ARBA00022833"/>
    </source>
</evidence>
<evidence type="ECO:0000256" key="1">
    <source>
        <dbReference type="ARBA" id="ARBA00001947"/>
    </source>
</evidence>
<accession>A0ABM9LAF8</accession>
<evidence type="ECO:0000313" key="7">
    <source>
        <dbReference type="Proteomes" id="UP001190465"/>
    </source>
</evidence>
<protein>
    <submittedName>
        <fullName evidence="6">MBL fold metallo-hydrolase</fullName>
    </submittedName>
</protein>
<keyword evidence="4" id="KW-0862">Zinc</keyword>
<dbReference type="SMART" id="SM00849">
    <property type="entry name" value="Lactamase_B"/>
    <property type="match status" value="1"/>
</dbReference>
<dbReference type="InterPro" id="IPR001279">
    <property type="entry name" value="Metallo-B-lactamas"/>
</dbReference>
<dbReference type="CDD" id="cd06262">
    <property type="entry name" value="metallo-hydrolase-like_MBL-fold"/>
    <property type="match status" value="1"/>
</dbReference>
<evidence type="ECO:0000313" key="6">
    <source>
        <dbReference type="EMBL" id="CAJ1495678.1"/>
    </source>
</evidence>
<dbReference type="InterPro" id="IPR036866">
    <property type="entry name" value="RibonucZ/Hydroxyglut_hydro"/>
</dbReference>
<evidence type="ECO:0000256" key="3">
    <source>
        <dbReference type="ARBA" id="ARBA00022801"/>
    </source>
</evidence>
<dbReference type="EMBL" id="OY726397">
    <property type="protein sequence ID" value="CAJ1495678.1"/>
    <property type="molecule type" value="Genomic_DNA"/>
</dbReference>
<proteinExistence type="predicted"/>
<comment type="cofactor">
    <cofactor evidence="1">
        <name>Zn(2+)</name>
        <dbReference type="ChEBI" id="CHEBI:29105"/>
    </cofactor>
</comment>
<gene>
    <name evidence="6" type="ORF">MU0053_000457</name>
</gene>
<dbReference type="PANTHER" id="PTHR46233:SF3">
    <property type="entry name" value="HYDROXYACYLGLUTATHIONE HYDROLASE GLOC"/>
    <property type="match status" value="1"/>
</dbReference>
<evidence type="ECO:0000256" key="2">
    <source>
        <dbReference type="ARBA" id="ARBA00022723"/>
    </source>
</evidence>
<dbReference type="PANTHER" id="PTHR46233">
    <property type="entry name" value="HYDROXYACYLGLUTATHIONE HYDROLASE GLOC"/>
    <property type="match status" value="1"/>
</dbReference>
<feature type="domain" description="Metallo-beta-lactamase" evidence="5">
    <location>
        <begin position="21"/>
        <end position="209"/>
    </location>
</feature>
<dbReference type="Proteomes" id="UP001190465">
    <property type="component" value="Chromosome"/>
</dbReference>
<keyword evidence="7" id="KW-1185">Reference proteome</keyword>
<evidence type="ECO:0000259" key="5">
    <source>
        <dbReference type="SMART" id="SM00849"/>
    </source>
</evidence>
<sequence length="227" mass="24800">MTDRQRFGQLEILRFQTGLVRTNCYLVFHHADREALIIDPGDGASARVRDLVRQHRLAPRAVLLTHGHLDHVWSAQRLSDHYAIPTCIHVEDRAMLVNPIRGVAPKLVQRLVGVLCSEPEQVVELSDGAALTLGGIAVSVDHTPGHTPGSVTFRVADPHHPDLLFTGDTLFNGSVGRTDFEGGSGNHLLGSIINKLLVRDDRALVLPGHGAQSTIGLERRTNPFLIP</sequence>
<keyword evidence="3" id="KW-0378">Hydrolase</keyword>
<reference evidence="6 7" key="1">
    <citation type="submission" date="2023-08" db="EMBL/GenBank/DDBJ databases">
        <authorList>
            <person name="Folkvardsen B D."/>
            <person name="Norman A."/>
        </authorList>
    </citation>
    <scope>NUCLEOTIDE SEQUENCE [LARGE SCALE GENOMIC DNA]</scope>
    <source>
        <strain evidence="6 7">Mu0053</strain>
    </source>
</reference>
<organism evidence="6 7">
    <name type="scientific">[Mycobacterium] burgundiense</name>
    <dbReference type="NCBI Taxonomy" id="3064286"/>
    <lineage>
        <taxon>Bacteria</taxon>
        <taxon>Bacillati</taxon>
        <taxon>Actinomycetota</taxon>
        <taxon>Actinomycetes</taxon>
        <taxon>Mycobacteriales</taxon>
        <taxon>Mycobacteriaceae</taxon>
        <taxon>Mycolicibacterium</taxon>
    </lineage>
</organism>